<dbReference type="SUPFAM" id="SSF56349">
    <property type="entry name" value="DNA breaking-rejoining enzymes"/>
    <property type="match status" value="1"/>
</dbReference>
<evidence type="ECO:0000259" key="2">
    <source>
        <dbReference type="PROSITE" id="PS51898"/>
    </source>
</evidence>
<evidence type="ECO:0000313" key="4">
    <source>
        <dbReference type="Proteomes" id="UP000290253"/>
    </source>
</evidence>
<dbReference type="PANTHER" id="PTHR30349:SF64">
    <property type="entry name" value="PROPHAGE INTEGRASE INTD-RELATED"/>
    <property type="match status" value="1"/>
</dbReference>
<dbReference type="GO" id="GO:0006310">
    <property type="term" value="P:DNA recombination"/>
    <property type="evidence" value="ECO:0007669"/>
    <property type="project" value="UniProtKB-KW"/>
</dbReference>
<dbReference type="AlphaFoldDB" id="A0A4Q1S7Z5"/>
<dbReference type="InterPro" id="IPR011010">
    <property type="entry name" value="DNA_brk_join_enz"/>
</dbReference>
<sequence>MMAVHPKGKSGIYWYDFRFAGQRHQGSTKTTSRTVALRAEEQRRRELEAGYNNIRQVRKNRVRILEEIINEYLEGYRVRYRSASFAEYALGHVSRLLGRSMAVDINEAAVLRYQEDRLREKAAPKSINEEVRFLLKMIGSPAGDLIRSSLKEKKLLKLALPKRIGKAFDSEESQSLEAKAKKSRSPHMYAAYMLARNGGLRDTEIKTLKWPQIDFEARTVKVGRAKTKAGENRIVPLNDEVYEALAKHREWHIKKFGEIQEEWYVFPWGRPYPSDPTQHITSFKTAWKTVKKNADVKGRWHDNRHTLITELAEAGAGDETIMQIAGHIDHQMLTHYSHIRIKAKREALAAVAARRRELSGSSGGSALGATPSR</sequence>
<dbReference type="InterPro" id="IPR013762">
    <property type="entry name" value="Integrase-like_cat_sf"/>
</dbReference>
<proteinExistence type="predicted"/>
<dbReference type="Pfam" id="PF00589">
    <property type="entry name" value="Phage_integrase"/>
    <property type="match status" value="1"/>
</dbReference>
<evidence type="ECO:0000256" key="1">
    <source>
        <dbReference type="ARBA" id="ARBA00023172"/>
    </source>
</evidence>
<dbReference type="CDD" id="cd00796">
    <property type="entry name" value="INT_Rci_Hp1_C"/>
    <property type="match status" value="1"/>
</dbReference>
<comment type="caution">
    <text evidence="3">The sequence shown here is derived from an EMBL/GenBank/DDBJ whole genome shotgun (WGS) entry which is preliminary data.</text>
</comment>
<organism evidence="3 4">
    <name type="scientific">Silvibacterium dinghuense</name>
    <dbReference type="NCBI Taxonomy" id="1560006"/>
    <lineage>
        <taxon>Bacteria</taxon>
        <taxon>Pseudomonadati</taxon>
        <taxon>Acidobacteriota</taxon>
        <taxon>Terriglobia</taxon>
        <taxon>Terriglobales</taxon>
        <taxon>Acidobacteriaceae</taxon>
        <taxon>Silvibacterium</taxon>
    </lineage>
</organism>
<dbReference type="PANTHER" id="PTHR30349">
    <property type="entry name" value="PHAGE INTEGRASE-RELATED"/>
    <property type="match status" value="1"/>
</dbReference>
<keyword evidence="4" id="KW-1185">Reference proteome</keyword>
<dbReference type="RefSeq" id="WP_129210133.1">
    <property type="nucleotide sequence ID" value="NZ_BMGU01000001.1"/>
</dbReference>
<feature type="domain" description="Tyr recombinase" evidence="2">
    <location>
        <begin position="163"/>
        <end position="349"/>
    </location>
</feature>
<evidence type="ECO:0000313" key="3">
    <source>
        <dbReference type="EMBL" id="RXS93066.1"/>
    </source>
</evidence>
<keyword evidence="1" id="KW-0233">DNA recombination</keyword>
<dbReference type="InterPro" id="IPR050090">
    <property type="entry name" value="Tyrosine_recombinase_XerCD"/>
</dbReference>
<accession>A0A4Q1S7Z5</accession>
<protein>
    <submittedName>
        <fullName evidence="3">Site-specific integrase</fullName>
    </submittedName>
</protein>
<dbReference type="OrthoDB" id="110148at2"/>
<dbReference type="EMBL" id="SDMK01000006">
    <property type="protein sequence ID" value="RXS93066.1"/>
    <property type="molecule type" value="Genomic_DNA"/>
</dbReference>
<name>A0A4Q1S7Z5_9BACT</name>
<dbReference type="Gene3D" id="1.10.443.10">
    <property type="entry name" value="Intergrase catalytic core"/>
    <property type="match status" value="1"/>
</dbReference>
<dbReference type="GO" id="GO:0003677">
    <property type="term" value="F:DNA binding"/>
    <property type="evidence" value="ECO:0007669"/>
    <property type="project" value="InterPro"/>
</dbReference>
<reference evidence="3 4" key="1">
    <citation type="journal article" date="2016" name="Int. J. Syst. Evol. Microbiol.">
        <title>Acidipila dinghuensis sp. nov., an acidobacterium isolated from forest soil.</title>
        <authorList>
            <person name="Jiang Y.W."/>
            <person name="Wang J."/>
            <person name="Chen M.H."/>
            <person name="Lv Y.Y."/>
            <person name="Qiu L.H."/>
        </authorList>
    </citation>
    <scope>NUCLEOTIDE SEQUENCE [LARGE SCALE GENOMIC DNA]</scope>
    <source>
        <strain evidence="3 4">DHOF10</strain>
    </source>
</reference>
<dbReference type="PROSITE" id="PS51898">
    <property type="entry name" value="TYR_RECOMBINASE"/>
    <property type="match status" value="1"/>
</dbReference>
<dbReference type="InterPro" id="IPR002104">
    <property type="entry name" value="Integrase_catalytic"/>
</dbReference>
<gene>
    <name evidence="3" type="ORF">ESZ00_19775</name>
</gene>
<dbReference type="GO" id="GO:0015074">
    <property type="term" value="P:DNA integration"/>
    <property type="evidence" value="ECO:0007669"/>
    <property type="project" value="InterPro"/>
</dbReference>
<dbReference type="Proteomes" id="UP000290253">
    <property type="component" value="Unassembled WGS sequence"/>
</dbReference>